<proteinExistence type="predicted"/>
<comment type="caution">
    <text evidence="1">The sequence shown here is derived from an EMBL/GenBank/DDBJ whole genome shotgun (WGS) entry which is preliminary data.</text>
</comment>
<accession>A0AAQ1MFB3</accession>
<evidence type="ECO:0000313" key="2">
    <source>
        <dbReference type="Proteomes" id="UP000184089"/>
    </source>
</evidence>
<sequence>MAYLTVTEYRKIATDPVDLPDDQLERVIRDAERDIDGLTYNRIRAAGGIDSITEYQQSLVREAICCQVGFRAEYGEMLDNPLNSYGINGVSMAWDPSKVVTRGGVKVLSSTLALLQQTGLCCRAL</sequence>
<name>A0AAQ1MFB3_9FIRM</name>
<organism evidence="1 2">
    <name type="scientific">Bittarella massiliensis</name>
    <name type="common">ex Durand et al. 2017</name>
    <dbReference type="NCBI Taxonomy" id="1720313"/>
    <lineage>
        <taxon>Bacteria</taxon>
        <taxon>Bacillati</taxon>
        <taxon>Bacillota</taxon>
        <taxon>Clostridia</taxon>
        <taxon>Eubacteriales</taxon>
        <taxon>Oscillospiraceae</taxon>
        <taxon>Bittarella (ex Durand et al. 2017)</taxon>
    </lineage>
</organism>
<reference evidence="2" key="1">
    <citation type="submission" date="2016-11" db="EMBL/GenBank/DDBJ databases">
        <authorList>
            <person name="Jaros S."/>
            <person name="Januszkiewicz K."/>
            <person name="Wedrychowicz H."/>
        </authorList>
    </citation>
    <scope>NUCLEOTIDE SEQUENCE [LARGE SCALE GENOMIC DNA]</scope>
    <source>
        <strain evidence="2">DSM 4029</strain>
    </source>
</reference>
<dbReference type="EMBL" id="FQVY01000004">
    <property type="protein sequence ID" value="SHG50768.1"/>
    <property type="molecule type" value="Genomic_DNA"/>
</dbReference>
<evidence type="ECO:0000313" key="1">
    <source>
        <dbReference type="EMBL" id="SHG50768.1"/>
    </source>
</evidence>
<gene>
    <name evidence="1" type="ORF">SAMN05444424_2600</name>
</gene>
<dbReference type="AlphaFoldDB" id="A0AAQ1MFB3"/>
<dbReference type="RefSeq" id="WP_021660802.1">
    <property type="nucleotide sequence ID" value="NZ_FQVY01000004.1"/>
</dbReference>
<protein>
    <submittedName>
        <fullName evidence="1">Uncharacterized protein</fullName>
    </submittedName>
</protein>
<dbReference type="Proteomes" id="UP000184089">
    <property type="component" value="Unassembled WGS sequence"/>
</dbReference>